<dbReference type="InterPro" id="IPR009057">
    <property type="entry name" value="Homeodomain-like_sf"/>
</dbReference>
<dbReference type="PANTHER" id="PTHR43479:SF7">
    <property type="entry name" value="TETR-FAMILY TRANSCRIPTIONAL REGULATOR"/>
    <property type="match status" value="1"/>
</dbReference>
<dbReference type="OrthoDB" id="9810250at2"/>
<keyword evidence="1 2" id="KW-0238">DNA-binding</keyword>
<dbReference type="SUPFAM" id="SSF46689">
    <property type="entry name" value="Homeodomain-like"/>
    <property type="match status" value="1"/>
</dbReference>
<dbReference type="GO" id="GO:0003677">
    <property type="term" value="F:DNA binding"/>
    <property type="evidence" value="ECO:0007669"/>
    <property type="project" value="UniProtKB-UniRule"/>
</dbReference>
<dbReference type="InterPro" id="IPR039532">
    <property type="entry name" value="TetR_C_Firmicutes"/>
</dbReference>
<dbReference type="InterPro" id="IPR001647">
    <property type="entry name" value="HTH_TetR"/>
</dbReference>
<comment type="caution">
    <text evidence="4">The sequence shown here is derived from an EMBL/GenBank/DDBJ whole genome shotgun (WGS) entry which is preliminary data.</text>
</comment>
<evidence type="ECO:0000256" key="1">
    <source>
        <dbReference type="ARBA" id="ARBA00023125"/>
    </source>
</evidence>
<dbReference type="InterPro" id="IPR050624">
    <property type="entry name" value="HTH-type_Tx_Regulator"/>
</dbReference>
<evidence type="ECO:0000256" key="2">
    <source>
        <dbReference type="PROSITE-ProRule" id="PRU00335"/>
    </source>
</evidence>
<feature type="domain" description="HTH tetR-type" evidence="3">
    <location>
        <begin position="10"/>
        <end position="70"/>
    </location>
</feature>
<gene>
    <name evidence="4" type="ORF">EJP82_25170</name>
</gene>
<evidence type="ECO:0000313" key="4">
    <source>
        <dbReference type="EMBL" id="RUT40315.1"/>
    </source>
</evidence>
<keyword evidence="5" id="KW-1185">Reference proteome</keyword>
<name>A0A3S1E8M1_9BACL</name>
<dbReference type="Pfam" id="PF00440">
    <property type="entry name" value="TetR_N"/>
    <property type="match status" value="1"/>
</dbReference>
<protein>
    <submittedName>
        <fullName evidence="4">TetR/AcrR family transcriptional regulator</fullName>
    </submittedName>
</protein>
<dbReference type="AlphaFoldDB" id="A0A3S1E8M1"/>
<evidence type="ECO:0000259" key="3">
    <source>
        <dbReference type="PROSITE" id="PS50977"/>
    </source>
</evidence>
<proteinExistence type="predicted"/>
<dbReference type="Proteomes" id="UP000279446">
    <property type="component" value="Unassembled WGS sequence"/>
</dbReference>
<dbReference type="PROSITE" id="PS50977">
    <property type="entry name" value="HTH_TETR_2"/>
    <property type="match status" value="1"/>
</dbReference>
<dbReference type="EMBL" id="RZNY01000038">
    <property type="protein sequence ID" value="RUT40315.1"/>
    <property type="molecule type" value="Genomic_DNA"/>
</dbReference>
<dbReference type="RefSeq" id="WP_127194814.1">
    <property type="nucleotide sequence ID" value="NZ_RZNY01000038.1"/>
</dbReference>
<dbReference type="PANTHER" id="PTHR43479">
    <property type="entry name" value="ACREF/ENVCD OPERON REPRESSOR-RELATED"/>
    <property type="match status" value="1"/>
</dbReference>
<feature type="DNA-binding region" description="H-T-H motif" evidence="2">
    <location>
        <begin position="33"/>
        <end position="52"/>
    </location>
</feature>
<accession>A0A3S1E8M1</accession>
<reference evidence="4 5" key="1">
    <citation type="submission" date="2018-12" db="EMBL/GenBank/DDBJ databases">
        <authorList>
            <person name="Sun L."/>
            <person name="Chen Z."/>
        </authorList>
    </citation>
    <scope>NUCLEOTIDE SEQUENCE [LARGE SCALE GENOMIC DNA]</scope>
    <source>
        <strain evidence="4 5">DSM 15890</strain>
    </source>
</reference>
<evidence type="ECO:0000313" key="5">
    <source>
        <dbReference type="Proteomes" id="UP000279446"/>
    </source>
</evidence>
<dbReference type="Pfam" id="PF14278">
    <property type="entry name" value="TetR_C_8"/>
    <property type="match status" value="1"/>
</dbReference>
<dbReference type="Gene3D" id="1.10.357.10">
    <property type="entry name" value="Tetracycline Repressor, domain 2"/>
    <property type="match status" value="1"/>
</dbReference>
<sequence length="197" mass="23043">MDLNEDKRIVRTRKILRGVFLELIMEKGLDYVTVKELTERAGLNRGTFYLHYKDIDDFYEQYSVDILEGYRKVIKKLGLSRNTQGPFIEPPYGYIKPFEYVIEHGEFFKCFMGPNGDPSFSVKLRELIREQLHHSFQSRRGQMIEVSVKQQYVFSYISSAYVGTLEFWISQGMNISSKNISILFTEISQLGSSNLDF</sequence>
<organism evidence="4 5">
    <name type="scientific">Paenibacillus anaericanus</name>
    <dbReference type="NCBI Taxonomy" id="170367"/>
    <lineage>
        <taxon>Bacteria</taxon>
        <taxon>Bacillati</taxon>
        <taxon>Bacillota</taxon>
        <taxon>Bacilli</taxon>
        <taxon>Bacillales</taxon>
        <taxon>Paenibacillaceae</taxon>
        <taxon>Paenibacillus</taxon>
    </lineage>
</organism>